<reference evidence="2" key="1">
    <citation type="journal article" date="2021" name="ISME J.">
        <title>Fine-scale metabolic discontinuity in a stratified prokaryote microbiome of a Red Sea deep halocline.</title>
        <authorList>
            <person name="Michoud G."/>
            <person name="Ngugi D.K."/>
            <person name="Barozzi A."/>
            <person name="Merlino G."/>
            <person name="Calleja M.L."/>
            <person name="Delgado-Huertas A."/>
            <person name="Moran X.A.G."/>
            <person name="Daffonchio D."/>
        </authorList>
    </citation>
    <scope>NUCLEOTIDE SEQUENCE</scope>
    <source>
        <strain evidence="2">SuakinDeep_MAG55_1</strain>
    </source>
</reference>
<accession>A0A942A303</accession>
<evidence type="ECO:0000313" key="3">
    <source>
        <dbReference type="Proteomes" id="UP000722750"/>
    </source>
</evidence>
<dbReference type="PANTHER" id="PTHR42103">
    <property type="entry name" value="ALPHA/BETA-HYDROLASES SUPERFAMILY PROTEIN"/>
    <property type="match status" value="1"/>
</dbReference>
<dbReference type="SUPFAM" id="SSF53474">
    <property type="entry name" value="alpha/beta-Hydrolases"/>
    <property type="match status" value="1"/>
</dbReference>
<organism evidence="2 3">
    <name type="scientific">Candidatus Scalindua arabica</name>
    <dbReference type="NCBI Taxonomy" id="1127984"/>
    <lineage>
        <taxon>Bacteria</taxon>
        <taxon>Pseudomonadati</taxon>
        <taxon>Planctomycetota</taxon>
        <taxon>Candidatus Brocadiia</taxon>
        <taxon>Candidatus Brocadiales</taxon>
        <taxon>Candidatus Scalinduaceae</taxon>
        <taxon>Candidatus Scalindua</taxon>
    </lineage>
</organism>
<feature type="domain" description="Serine aminopeptidase S33" evidence="1">
    <location>
        <begin position="49"/>
        <end position="150"/>
    </location>
</feature>
<dbReference type="PANTHER" id="PTHR42103:SF2">
    <property type="entry name" value="AB HYDROLASE-1 DOMAIN-CONTAINING PROTEIN"/>
    <property type="match status" value="1"/>
</dbReference>
<gene>
    <name evidence="2" type="ORF">MAG551_00503</name>
</gene>
<dbReference type="InterPro" id="IPR022742">
    <property type="entry name" value="Hydrolase_4"/>
</dbReference>
<evidence type="ECO:0000313" key="2">
    <source>
        <dbReference type="EMBL" id="MBS1257459.1"/>
    </source>
</evidence>
<sequence>MIEEHVNFNSDGMKLEGVLSYDENAVNPPSILLCPPHPHLGGDMENNVITALGNVLAEKGFATLRFNYRGVGGSESRLDNIAEVYKYWEEILNNDDCSDAIVDASSAIGFLASTVGTNRLFITGYSFGAIVAMMLSVDNANIRAFASISTPFGRFDTSFLTDCKKPKLFICADNDFAASIEEVEKGMLNVSEPKILDVIESCDHFYIDIELDIANKVYEFFDSNNTK</sequence>
<comment type="caution">
    <text evidence="2">The sequence shown here is derived from an EMBL/GenBank/DDBJ whole genome shotgun (WGS) entry which is preliminary data.</text>
</comment>
<evidence type="ECO:0000259" key="1">
    <source>
        <dbReference type="Pfam" id="PF12146"/>
    </source>
</evidence>
<dbReference type="InterPro" id="IPR029058">
    <property type="entry name" value="AB_hydrolase_fold"/>
</dbReference>
<dbReference type="EMBL" id="JAANXD010000025">
    <property type="protein sequence ID" value="MBS1257459.1"/>
    <property type="molecule type" value="Genomic_DNA"/>
</dbReference>
<dbReference type="Pfam" id="PF12146">
    <property type="entry name" value="Hydrolase_4"/>
    <property type="match status" value="1"/>
</dbReference>
<protein>
    <recommendedName>
        <fullName evidence="1">Serine aminopeptidase S33 domain-containing protein</fullName>
    </recommendedName>
</protein>
<proteinExistence type="predicted"/>
<dbReference type="AlphaFoldDB" id="A0A942A303"/>
<name>A0A942A303_9BACT</name>
<dbReference type="Proteomes" id="UP000722750">
    <property type="component" value="Unassembled WGS sequence"/>
</dbReference>
<dbReference type="Gene3D" id="3.40.50.1820">
    <property type="entry name" value="alpha/beta hydrolase"/>
    <property type="match status" value="1"/>
</dbReference>